<evidence type="ECO:0000313" key="10">
    <source>
        <dbReference type="Proteomes" id="UP000824890"/>
    </source>
</evidence>
<dbReference type="Gene3D" id="3.40.50.1700">
    <property type="entry name" value="Glycoside hydrolase family 3 C-terminal domain"/>
    <property type="match status" value="2"/>
</dbReference>
<dbReference type="Pfam" id="PF01915">
    <property type="entry name" value="Glyco_hydro_3_C"/>
    <property type="match status" value="1"/>
</dbReference>
<accession>A0ABQ8DR68</accession>
<dbReference type="InterPro" id="IPR002772">
    <property type="entry name" value="Glyco_hydro_3_C"/>
</dbReference>
<keyword evidence="5" id="KW-0378">Hydrolase</keyword>
<evidence type="ECO:0000256" key="2">
    <source>
        <dbReference type="ARBA" id="ARBA00005336"/>
    </source>
</evidence>
<keyword evidence="10" id="KW-1185">Reference proteome</keyword>
<feature type="domain" description="Glycoside hydrolase family 3 N-terminal" evidence="7">
    <location>
        <begin position="73"/>
        <end position="387"/>
    </location>
</feature>
<organism evidence="9 10">
    <name type="scientific">Brassica napus</name>
    <name type="common">Rape</name>
    <dbReference type="NCBI Taxonomy" id="3708"/>
    <lineage>
        <taxon>Eukaryota</taxon>
        <taxon>Viridiplantae</taxon>
        <taxon>Streptophyta</taxon>
        <taxon>Embryophyta</taxon>
        <taxon>Tracheophyta</taxon>
        <taxon>Spermatophyta</taxon>
        <taxon>Magnoliopsida</taxon>
        <taxon>eudicotyledons</taxon>
        <taxon>Gunneridae</taxon>
        <taxon>Pentapetalae</taxon>
        <taxon>rosids</taxon>
        <taxon>malvids</taxon>
        <taxon>Brassicales</taxon>
        <taxon>Brassicaceae</taxon>
        <taxon>Brassiceae</taxon>
        <taxon>Brassica</taxon>
    </lineage>
</organism>
<dbReference type="SUPFAM" id="SSF51445">
    <property type="entry name" value="(Trans)glycosidases"/>
    <property type="match status" value="1"/>
</dbReference>
<evidence type="ECO:0000256" key="6">
    <source>
        <dbReference type="ARBA" id="ARBA00023295"/>
    </source>
</evidence>
<evidence type="ECO:0000259" key="8">
    <source>
        <dbReference type="Pfam" id="PF01915"/>
    </source>
</evidence>
<dbReference type="PANTHER" id="PTHR30620">
    <property type="entry name" value="PERIPLASMIC BETA-GLUCOSIDASE-RELATED"/>
    <property type="match status" value="1"/>
</dbReference>
<evidence type="ECO:0000256" key="3">
    <source>
        <dbReference type="ARBA" id="ARBA00012744"/>
    </source>
</evidence>
<dbReference type="EC" id="3.2.1.21" evidence="3"/>
<gene>
    <name evidence="9" type="ORF">HID58_008958</name>
</gene>
<proteinExistence type="inferred from homology"/>
<evidence type="ECO:0000313" key="9">
    <source>
        <dbReference type="EMBL" id="KAH0931841.1"/>
    </source>
</evidence>
<keyword evidence="4" id="KW-0732">Signal</keyword>
<evidence type="ECO:0000256" key="5">
    <source>
        <dbReference type="ARBA" id="ARBA00022801"/>
    </source>
</evidence>
<protein>
    <recommendedName>
        <fullName evidence="3">beta-glucosidase</fullName>
        <ecNumber evidence="3">3.2.1.21</ecNumber>
    </recommendedName>
</protein>
<name>A0ABQ8DR68_BRANA</name>
<keyword evidence="6" id="KW-0326">Glycosidase</keyword>
<comment type="catalytic activity">
    <reaction evidence="1">
        <text>Hydrolysis of terminal, non-reducing beta-D-glucosyl residues with release of beta-D-glucose.</text>
        <dbReference type="EC" id="3.2.1.21"/>
    </reaction>
</comment>
<dbReference type="Proteomes" id="UP000824890">
    <property type="component" value="Unassembled WGS sequence"/>
</dbReference>
<dbReference type="InterPro" id="IPR051915">
    <property type="entry name" value="Cellulose_Degrad_GH3"/>
</dbReference>
<dbReference type="PANTHER" id="PTHR30620:SF16">
    <property type="entry name" value="LYSOSOMAL BETA GLUCOSIDASE"/>
    <property type="match status" value="1"/>
</dbReference>
<dbReference type="InterPro" id="IPR036881">
    <property type="entry name" value="Glyco_hydro_3_C_sf"/>
</dbReference>
<feature type="non-terminal residue" evidence="9">
    <location>
        <position position="1"/>
    </location>
</feature>
<feature type="domain" description="Glycoside hydrolase family 3 C-terminal" evidence="8">
    <location>
        <begin position="424"/>
        <end position="890"/>
    </location>
</feature>
<comment type="caution">
    <text evidence="9">The sequence shown here is derived from an EMBL/GenBank/DDBJ whole genome shotgun (WGS) entry which is preliminary data.</text>
</comment>
<dbReference type="InterPro" id="IPR001764">
    <property type="entry name" value="Glyco_hydro_3_N"/>
</dbReference>
<dbReference type="InterPro" id="IPR036962">
    <property type="entry name" value="Glyco_hydro_3_N_sf"/>
</dbReference>
<dbReference type="InterPro" id="IPR012340">
    <property type="entry name" value="NA-bd_OB-fold"/>
</dbReference>
<dbReference type="PRINTS" id="PR00133">
    <property type="entry name" value="GLHYDRLASE3"/>
</dbReference>
<dbReference type="Gene3D" id="2.40.50.140">
    <property type="entry name" value="Nucleic acid-binding proteins"/>
    <property type="match status" value="1"/>
</dbReference>
<dbReference type="Pfam" id="PF00933">
    <property type="entry name" value="Glyco_hydro_3"/>
    <property type="match status" value="1"/>
</dbReference>
<sequence length="897" mass="98389">GYSLLNYFIVNQLQVSRVKEAKMCTLSYFLHTLGLLMLCSSVAANKEPLANAKYKNPKEPLEVRIKNLMGHMTLEEKLGQMVQVERVNATTKVIKKYFIGSAFSGGGSVPAPNATPEAWVNMVNKIQKAALSTRLGIPIIYGIDALHGHNNAYNATIFPHNRIGEATALEVRATGIQYVFAPCIAVCRDPRWGRCYESYSEDHKIVQKMTEIIPGLQGDLPRGQKGVPFVAGKTKVAACAKHFVGDGGTLRGMNANDTVINSNGLLNIHMPAYYDAVNKGVATVMVSYSSLNGLKMHANKKLITGFLKKKLKFKGIVISDFLGVDWITTPIHANYSHSIYAAITAGIDMIMGSSNLTELIDDLTSQVKRKHIPMSRINDAVERILRVKFTMGLFEDPMADHSLANKLGCKEHRELAREAVRKSLVLLKNGENADEPLLPLPKKAKKILVAGTHADNLGYQCGGWTITWQGLNSNNLTIGTWWLSPKLGFKGLTARDYLAIRSIFSSSDTVCTLQSISVLRFLLLKLYLKTFCTSSPQAQSSESLFKTQGRRQISLSFSVVTAIQKDEGWCYIGCFGWSKKLVREESFFTCVACNKLMLWLNSDDTGTSAFLGFDTKVTKLTGIEASEAAHIVVDTDLPRSLADIVGSTYTFQLRLKDFNFTANHQTFTISLIFPARELAPMPTFAEGVQVPEADTPGSYARLANTCKVAEQATTSDVSLPGRLAAAKEQNTPKKARTTILTAVKNTVDPTTQVVYNENPDTSFVNSSHLDYAIVVIGETPYAEGYGDSTNLTIAEPGPRIMENVCGLVKCVVVVISGRPVMMQPYVSEIDALVAAWLPGTEGQGVADVLFGDYGFTGKLARTWFRTVDQLPMNVGDPHYDPLYPFGFGLTTKANKQL</sequence>
<evidence type="ECO:0000256" key="4">
    <source>
        <dbReference type="ARBA" id="ARBA00022729"/>
    </source>
</evidence>
<dbReference type="InterPro" id="IPR017853">
    <property type="entry name" value="GH"/>
</dbReference>
<reference evidence="9 10" key="1">
    <citation type="submission" date="2021-05" db="EMBL/GenBank/DDBJ databases">
        <title>Genome Assembly of Synthetic Allotetraploid Brassica napus Reveals Homoeologous Exchanges between Subgenomes.</title>
        <authorList>
            <person name="Davis J.T."/>
        </authorList>
    </citation>
    <scope>NUCLEOTIDE SEQUENCE [LARGE SCALE GENOMIC DNA]</scope>
    <source>
        <strain evidence="10">cv. Da-Ae</strain>
        <tissue evidence="9">Seedling</tissue>
    </source>
</reference>
<dbReference type="SUPFAM" id="SSF52279">
    <property type="entry name" value="Beta-D-glucan exohydrolase, C-terminal domain"/>
    <property type="match status" value="2"/>
</dbReference>
<dbReference type="EMBL" id="JAGKQM010000003">
    <property type="protein sequence ID" value="KAH0931841.1"/>
    <property type="molecule type" value="Genomic_DNA"/>
</dbReference>
<dbReference type="SUPFAM" id="SSF50249">
    <property type="entry name" value="Nucleic acid-binding proteins"/>
    <property type="match status" value="1"/>
</dbReference>
<evidence type="ECO:0000256" key="1">
    <source>
        <dbReference type="ARBA" id="ARBA00000448"/>
    </source>
</evidence>
<dbReference type="Gene3D" id="3.20.20.300">
    <property type="entry name" value="Glycoside hydrolase, family 3, N-terminal domain"/>
    <property type="match status" value="1"/>
</dbReference>
<comment type="similarity">
    <text evidence="2">Belongs to the glycosyl hydrolase 3 family.</text>
</comment>
<evidence type="ECO:0000259" key="7">
    <source>
        <dbReference type="Pfam" id="PF00933"/>
    </source>
</evidence>